<evidence type="ECO:0000256" key="1">
    <source>
        <dbReference type="ARBA" id="ARBA00004442"/>
    </source>
</evidence>
<evidence type="ECO:0000256" key="2">
    <source>
        <dbReference type="ARBA" id="ARBA00006275"/>
    </source>
</evidence>
<gene>
    <name evidence="8" type="ORF">H4075_17840</name>
</gene>
<evidence type="ECO:0000259" key="6">
    <source>
        <dbReference type="Pfam" id="PF07980"/>
    </source>
</evidence>
<dbReference type="Pfam" id="PF14322">
    <property type="entry name" value="SusD-like_3"/>
    <property type="match status" value="1"/>
</dbReference>
<reference evidence="9" key="1">
    <citation type="submission" date="2020-08" db="EMBL/GenBank/DDBJ databases">
        <title>Lacibacter sp. S13-6-6 genome sequencing.</title>
        <authorList>
            <person name="Jin L."/>
        </authorList>
    </citation>
    <scope>NUCLEOTIDE SEQUENCE [LARGE SCALE GENOMIC DNA]</scope>
    <source>
        <strain evidence="9">S13-6-6</strain>
    </source>
</reference>
<evidence type="ECO:0000256" key="3">
    <source>
        <dbReference type="ARBA" id="ARBA00022729"/>
    </source>
</evidence>
<accession>A0A7G5XEL2</accession>
<dbReference type="InterPro" id="IPR033985">
    <property type="entry name" value="SusD-like_N"/>
</dbReference>
<keyword evidence="9" id="KW-1185">Reference proteome</keyword>
<dbReference type="Pfam" id="PF07980">
    <property type="entry name" value="SusD_RagB"/>
    <property type="match status" value="1"/>
</dbReference>
<dbReference type="SUPFAM" id="SSF48452">
    <property type="entry name" value="TPR-like"/>
    <property type="match status" value="1"/>
</dbReference>
<dbReference type="Gene3D" id="1.25.40.390">
    <property type="match status" value="1"/>
</dbReference>
<keyword evidence="5" id="KW-0998">Cell outer membrane</keyword>
<evidence type="ECO:0000313" key="9">
    <source>
        <dbReference type="Proteomes" id="UP000515344"/>
    </source>
</evidence>
<dbReference type="AlphaFoldDB" id="A0A7G5XEL2"/>
<proteinExistence type="inferred from homology"/>
<dbReference type="Proteomes" id="UP000515344">
    <property type="component" value="Chromosome"/>
</dbReference>
<keyword evidence="4" id="KW-0472">Membrane</keyword>
<dbReference type="PROSITE" id="PS51257">
    <property type="entry name" value="PROKAR_LIPOPROTEIN"/>
    <property type="match status" value="1"/>
</dbReference>
<dbReference type="InterPro" id="IPR012944">
    <property type="entry name" value="SusD_RagB_dom"/>
</dbReference>
<organism evidence="8 9">
    <name type="scientific">Lacibacter sediminis</name>
    <dbReference type="NCBI Taxonomy" id="2760713"/>
    <lineage>
        <taxon>Bacteria</taxon>
        <taxon>Pseudomonadati</taxon>
        <taxon>Bacteroidota</taxon>
        <taxon>Chitinophagia</taxon>
        <taxon>Chitinophagales</taxon>
        <taxon>Chitinophagaceae</taxon>
        <taxon>Lacibacter</taxon>
    </lineage>
</organism>
<feature type="domain" description="SusD-like N-terminal" evidence="7">
    <location>
        <begin position="101"/>
        <end position="221"/>
    </location>
</feature>
<dbReference type="RefSeq" id="WP_182802177.1">
    <property type="nucleotide sequence ID" value="NZ_CP060007.1"/>
</dbReference>
<keyword evidence="3" id="KW-0732">Signal</keyword>
<evidence type="ECO:0000256" key="5">
    <source>
        <dbReference type="ARBA" id="ARBA00023237"/>
    </source>
</evidence>
<comment type="subcellular location">
    <subcellularLocation>
        <location evidence="1">Cell outer membrane</location>
    </subcellularLocation>
</comment>
<dbReference type="GO" id="GO:0009279">
    <property type="term" value="C:cell outer membrane"/>
    <property type="evidence" value="ECO:0007669"/>
    <property type="project" value="UniProtKB-SubCell"/>
</dbReference>
<dbReference type="InterPro" id="IPR011990">
    <property type="entry name" value="TPR-like_helical_dom_sf"/>
</dbReference>
<sequence>MKQNIKSIIAATLAIISMQGCDKKLEVLDENNPTTESYFKTAGELQNGVNAVYSTLRSAQLVGREWFFTHDMRGGECWSGGDQLEAPRAELLKQPSPANSNAVMSNVWSGCYQMINRANLVLAKAPAINDNTALRDRVVGEAKFLRGWAYFELVSQWGEVPLYTETVSSAIGFKGKSPVADIYAFIIKDLTEAAAALPASYGSSDNGRATSGAANSLLGRVLMQKGDYAAAKTALLKVYGKYSLVPNYLWNFDGDIKSDGGVTITTGHEFNAESIFEVVFVDKGDNNFNWGYIGEGSTSPLSTVRNQEYGITWGNVIPSDRFLNEFEPNDPRYKFTIYEEGDNILTAPGAVDNINNPSVTPLQLTAAAMNIAKSTKNGVNIKRFFRKYSIYEYVNSGFHPGGINQRVIRYADVLLMLAECEAEIGTPAQAALYINEVRSRPGVAMPPVAPVTKNDALKAVMHERAVELGGEEVASIDVLRWRKKGYFPSLKPDPVPGQVDMFPIPAIETSTNPLIK</sequence>
<evidence type="ECO:0000259" key="7">
    <source>
        <dbReference type="Pfam" id="PF14322"/>
    </source>
</evidence>
<evidence type="ECO:0000256" key="4">
    <source>
        <dbReference type="ARBA" id="ARBA00023136"/>
    </source>
</evidence>
<feature type="domain" description="RagB/SusD" evidence="6">
    <location>
        <begin position="318"/>
        <end position="483"/>
    </location>
</feature>
<name>A0A7G5XEL2_9BACT</name>
<dbReference type="CDD" id="cd08977">
    <property type="entry name" value="SusD"/>
    <property type="match status" value="1"/>
</dbReference>
<evidence type="ECO:0000313" key="8">
    <source>
        <dbReference type="EMBL" id="QNA43915.1"/>
    </source>
</evidence>
<comment type="similarity">
    <text evidence="2">Belongs to the SusD family.</text>
</comment>
<protein>
    <submittedName>
        <fullName evidence="8">RagB/SusD family nutrient uptake outer membrane protein</fullName>
    </submittedName>
</protein>
<dbReference type="KEGG" id="lacs:H4075_17840"/>
<dbReference type="EMBL" id="CP060007">
    <property type="protein sequence ID" value="QNA43915.1"/>
    <property type="molecule type" value="Genomic_DNA"/>
</dbReference>